<keyword evidence="3" id="KW-1185">Reference proteome</keyword>
<name>A0ABP1QS03_9HEXA</name>
<feature type="region of interest" description="Disordered" evidence="1">
    <location>
        <begin position="472"/>
        <end position="543"/>
    </location>
</feature>
<feature type="compositionally biased region" description="Low complexity" evidence="1">
    <location>
        <begin position="132"/>
        <end position="143"/>
    </location>
</feature>
<evidence type="ECO:0000256" key="1">
    <source>
        <dbReference type="SAM" id="MobiDB-lite"/>
    </source>
</evidence>
<feature type="compositionally biased region" description="Acidic residues" evidence="1">
    <location>
        <begin position="172"/>
        <end position="183"/>
    </location>
</feature>
<feature type="region of interest" description="Disordered" evidence="1">
    <location>
        <begin position="785"/>
        <end position="949"/>
    </location>
</feature>
<feature type="compositionally biased region" description="Low complexity" evidence="1">
    <location>
        <begin position="95"/>
        <end position="105"/>
    </location>
</feature>
<evidence type="ECO:0000313" key="3">
    <source>
        <dbReference type="Proteomes" id="UP001642540"/>
    </source>
</evidence>
<feature type="compositionally biased region" description="Polar residues" evidence="1">
    <location>
        <begin position="341"/>
        <end position="351"/>
    </location>
</feature>
<feature type="compositionally biased region" description="Polar residues" evidence="1">
    <location>
        <begin position="555"/>
        <end position="577"/>
    </location>
</feature>
<feature type="compositionally biased region" description="Polar residues" evidence="1">
    <location>
        <begin position="913"/>
        <end position="929"/>
    </location>
</feature>
<evidence type="ECO:0000313" key="2">
    <source>
        <dbReference type="EMBL" id="CAL8111007.1"/>
    </source>
</evidence>
<feature type="region of interest" description="Disordered" evidence="1">
    <location>
        <begin position="341"/>
        <end position="413"/>
    </location>
</feature>
<feature type="compositionally biased region" description="Basic and acidic residues" evidence="1">
    <location>
        <begin position="375"/>
        <end position="384"/>
    </location>
</feature>
<comment type="caution">
    <text evidence="2">The sequence shown here is derived from an EMBL/GenBank/DDBJ whole genome shotgun (WGS) entry which is preliminary data.</text>
</comment>
<reference evidence="2 3" key="1">
    <citation type="submission" date="2024-08" db="EMBL/GenBank/DDBJ databases">
        <authorList>
            <person name="Cucini C."/>
            <person name="Frati F."/>
        </authorList>
    </citation>
    <scope>NUCLEOTIDE SEQUENCE [LARGE SCALE GENOMIC DNA]</scope>
</reference>
<feature type="compositionally biased region" description="Polar residues" evidence="1">
    <location>
        <begin position="265"/>
        <end position="281"/>
    </location>
</feature>
<feature type="compositionally biased region" description="Polar residues" evidence="1">
    <location>
        <begin position="507"/>
        <end position="523"/>
    </location>
</feature>
<accession>A0ABP1QS03</accession>
<dbReference type="EMBL" id="CAXLJM020000046">
    <property type="protein sequence ID" value="CAL8111007.1"/>
    <property type="molecule type" value="Genomic_DNA"/>
</dbReference>
<feature type="compositionally biased region" description="Basic and acidic residues" evidence="1">
    <location>
        <begin position="940"/>
        <end position="949"/>
    </location>
</feature>
<dbReference type="Proteomes" id="UP001642540">
    <property type="component" value="Unassembled WGS sequence"/>
</dbReference>
<feature type="compositionally biased region" description="Basic and acidic residues" evidence="1">
    <location>
        <begin position="184"/>
        <end position="204"/>
    </location>
</feature>
<proteinExistence type="predicted"/>
<protein>
    <submittedName>
        <fullName evidence="2">Uncharacterized protein</fullName>
    </submittedName>
</protein>
<feature type="region of interest" description="Disordered" evidence="1">
    <location>
        <begin position="1"/>
        <end position="233"/>
    </location>
</feature>
<feature type="region of interest" description="Disordered" evidence="1">
    <location>
        <begin position="264"/>
        <end position="285"/>
    </location>
</feature>
<feature type="compositionally biased region" description="Basic and acidic residues" evidence="1">
    <location>
        <begin position="488"/>
        <end position="506"/>
    </location>
</feature>
<feature type="compositionally biased region" description="Basic and acidic residues" evidence="1">
    <location>
        <begin position="159"/>
        <end position="171"/>
    </location>
</feature>
<feature type="compositionally biased region" description="Polar residues" evidence="1">
    <location>
        <begin position="106"/>
        <end position="126"/>
    </location>
</feature>
<feature type="compositionally biased region" description="Basic and acidic residues" evidence="1">
    <location>
        <begin position="795"/>
        <end position="821"/>
    </location>
</feature>
<organism evidence="2 3">
    <name type="scientific">Orchesella dallaii</name>
    <dbReference type="NCBI Taxonomy" id="48710"/>
    <lineage>
        <taxon>Eukaryota</taxon>
        <taxon>Metazoa</taxon>
        <taxon>Ecdysozoa</taxon>
        <taxon>Arthropoda</taxon>
        <taxon>Hexapoda</taxon>
        <taxon>Collembola</taxon>
        <taxon>Entomobryomorpha</taxon>
        <taxon>Entomobryoidea</taxon>
        <taxon>Orchesellidae</taxon>
        <taxon>Orchesellinae</taxon>
        <taxon>Orchesella</taxon>
    </lineage>
</organism>
<feature type="region of interest" description="Disordered" evidence="1">
    <location>
        <begin position="420"/>
        <end position="439"/>
    </location>
</feature>
<feature type="compositionally biased region" description="Polar residues" evidence="1">
    <location>
        <begin position="385"/>
        <end position="398"/>
    </location>
</feature>
<gene>
    <name evidence="2" type="ORF">ODALV1_LOCUS14638</name>
</gene>
<feature type="compositionally biased region" description="Basic and acidic residues" evidence="1">
    <location>
        <begin position="850"/>
        <end position="862"/>
    </location>
</feature>
<sequence length="949" mass="102943">MSAVLKKGAPSRSYPSRQRKLGPAPFASFEDLSDELESPGHCQPGDDSSNKVSVLPEIKEDRLNERVASCQSPTMMGMSGDGEETPNAVRAHRNVTATSSTSTVTFAPSYSAPTSGPTSGLQTPSTPRIDISCASSSTPPSDESASEKELFQGGLGLAFHEEAVDDLRSSTEELDLGEEEISSEEERRRKRLEEQEMRDSEIYRRSSHPANIFSRKSSVPAAPPPPDDAQRKPSAHSLFLEGLLNRPCRHSSFGHGDYMRPGAVSSLSTHSAGSGQRSRSPSPHKLMFETSFCGAKPIPTKSMEAESPPKDKNTAAAPVTVEVYSQQSIAVVTALPPLTPTSRLSDDSMSLKSPKKPVTPGWERHPELEQVCEAEGPKDIDSVSRSKTPLSPQPSSLGFDSRRPSAGRRSVSPHNMLLETSFCGSRPIPTRSMEMESPPKELPDLGELLAECNKLAGLSSDMNAYCHKTVTTAQVHRHSSGDRSSIVSRDDDQPRTTNQKEVRSKSDASQYTIGVTESGTAEWNSVPYLHGSPESPKSSDLWQPISPRMELRSPITVSSSQSHPHASADSSVSSQTVKRTDARLPPSPPRAASLTENLENSRKCDLFTPYDNSQNVDSSFTAMSSSSISTTVTTKYTEELRGAPDMGYASNGKCSNNKLETGNREQKCQALKVVGFQSEKSESGDQDTMEDEITTEMKISEEPTVTVEDVPIESKGLFFLSDSFDEEGDLPYVPTTLPQEKSTGVPIIPVSERKRMALMLNTVPVQRPKVNRPANPASLNDYIAYSNTLPNKGGDGVKGDETSKESESQMKMKINLPREDSLTNSSGSTKSPRKKMSTTWTDFAHMGLRSPREIRRKMKEENGATDEISSYHSDSSSTNETPGGVDVGDGDETDSLLKLPKAPFGMDLDVHSNRSSVISQDEAQKSPSECSALLGSPDEPDAKKADGRE</sequence>
<feature type="region of interest" description="Disordered" evidence="1">
    <location>
        <begin position="555"/>
        <end position="598"/>
    </location>
</feature>